<gene>
    <name evidence="2" type="ORF">MNBD_GAMMA11-863</name>
</gene>
<proteinExistence type="predicted"/>
<sequence length="119" mass="13061">MRDTMIDMMVMMMPLMKPFMWFAATVAILGLIFIIANIALKKDGQKATTWISRIVLIAAVFFLSAQAAGYFLNMPPTINFGDSSKFEFILVSFWQIGAAFLVASILLKLIGGSGKTAEA</sequence>
<keyword evidence="1" id="KW-0472">Membrane</keyword>
<dbReference type="EMBL" id="UOFG01000021">
    <property type="protein sequence ID" value="VAW58152.1"/>
    <property type="molecule type" value="Genomic_DNA"/>
</dbReference>
<feature type="transmembrane region" description="Helical" evidence="1">
    <location>
        <begin position="51"/>
        <end position="74"/>
    </location>
</feature>
<name>A0A3B0X3U8_9ZZZZ</name>
<protein>
    <submittedName>
        <fullName evidence="2">Uncharacterized protein</fullName>
    </submittedName>
</protein>
<organism evidence="2">
    <name type="scientific">hydrothermal vent metagenome</name>
    <dbReference type="NCBI Taxonomy" id="652676"/>
    <lineage>
        <taxon>unclassified sequences</taxon>
        <taxon>metagenomes</taxon>
        <taxon>ecological metagenomes</taxon>
    </lineage>
</organism>
<evidence type="ECO:0000313" key="2">
    <source>
        <dbReference type="EMBL" id="VAW58152.1"/>
    </source>
</evidence>
<reference evidence="2" key="1">
    <citation type="submission" date="2018-06" db="EMBL/GenBank/DDBJ databases">
        <authorList>
            <person name="Zhirakovskaya E."/>
        </authorList>
    </citation>
    <scope>NUCLEOTIDE SEQUENCE</scope>
</reference>
<accession>A0A3B0X3U8</accession>
<evidence type="ECO:0000256" key="1">
    <source>
        <dbReference type="SAM" id="Phobius"/>
    </source>
</evidence>
<keyword evidence="1" id="KW-0812">Transmembrane</keyword>
<feature type="transmembrane region" description="Helical" evidence="1">
    <location>
        <begin position="86"/>
        <end position="110"/>
    </location>
</feature>
<keyword evidence="1" id="KW-1133">Transmembrane helix</keyword>
<dbReference type="AlphaFoldDB" id="A0A3B0X3U8"/>